<evidence type="ECO:0008006" key="3">
    <source>
        <dbReference type="Google" id="ProtNLM"/>
    </source>
</evidence>
<proteinExistence type="predicted"/>
<gene>
    <name evidence="1" type="ORF">UU38_C0003G0187</name>
</gene>
<evidence type="ECO:0000313" key="2">
    <source>
        <dbReference type="Proteomes" id="UP000033918"/>
    </source>
</evidence>
<dbReference type="AlphaFoldDB" id="A0A0G0WWV9"/>
<organism evidence="1 2">
    <name type="scientific">Candidatus Wolfebacteria bacterium GW2011_GWB1_41_12</name>
    <dbReference type="NCBI Taxonomy" id="1619006"/>
    <lineage>
        <taxon>Bacteria</taxon>
        <taxon>Candidatus Wolfeibacteriota</taxon>
    </lineage>
</organism>
<name>A0A0G0WWV9_9BACT</name>
<protein>
    <recommendedName>
        <fullName evidence="3">Lipoprotein</fullName>
    </recommendedName>
</protein>
<comment type="caution">
    <text evidence="1">The sequence shown here is derived from an EMBL/GenBank/DDBJ whole genome shotgun (WGS) entry which is preliminary data.</text>
</comment>
<sequence length="170" mass="18738">MKIKMILAVLILIMVSGCYLVPRSEIRADKFIAPIKIERAALLVQTTADATEEEMQILRGYLISELESIPLEITNGDYNDEQAIILVNIAEIKRVGFWERFGGGFTVARASVNMRVSINREGKEIGVFHITGESSRTGPGGTTQTALKMAAKAIKKQLLVFIASKKEALQ</sequence>
<dbReference type="Proteomes" id="UP000033918">
    <property type="component" value="Unassembled WGS sequence"/>
</dbReference>
<reference evidence="1 2" key="1">
    <citation type="journal article" date="2015" name="Nature">
        <title>rRNA introns, odd ribosomes, and small enigmatic genomes across a large radiation of phyla.</title>
        <authorList>
            <person name="Brown C.T."/>
            <person name="Hug L.A."/>
            <person name="Thomas B.C."/>
            <person name="Sharon I."/>
            <person name="Castelle C.J."/>
            <person name="Singh A."/>
            <person name="Wilkins M.J."/>
            <person name="Williams K.H."/>
            <person name="Banfield J.F."/>
        </authorList>
    </citation>
    <scope>NUCLEOTIDE SEQUENCE [LARGE SCALE GENOMIC DNA]</scope>
</reference>
<dbReference type="PROSITE" id="PS51257">
    <property type="entry name" value="PROKAR_LIPOPROTEIN"/>
    <property type="match status" value="1"/>
</dbReference>
<dbReference type="EMBL" id="LCAK01000003">
    <property type="protein sequence ID" value="KKR88935.1"/>
    <property type="molecule type" value="Genomic_DNA"/>
</dbReference>
<evidence type="ECO:0000313" key="1">
    <source>
        <dbReference type="EMBL" id="KKR88935.1"/>
    </source>
</evidence>
<accession>A0A0G0WWV9</accession>